<dbReference type="AlphaFoldDB" id="A0A829M871"/>
<protein>
    <submittedName>
        <fullName evidence="1">Putative gp10</fullName>
    </submittedName>
</protein>
<sequence length="112" mass="12141">MSFGGQTVTFVTVTETGQPGFLGVKEKQRTEVPVAGCHFRPFKTAEVVTETDIATEVWKCTAPPEAAVLAANSTGEVKHNGLTFQIDGQIQPKYDLSGQIEHVTIFCKRQAS</sequence>
<gene>
    <name evidence="1" type="ORF">L833_4729</name>
</gene>
<name>A0A829M871_9MYCO</name>
<dbReference type="EMBL" id="AYTF01000002">
    <property type="protein sequence ID" value="ESV62324.1"/>
    <property type="molecule type" value="Genomic_DNA"/>
</dbReference>
<evidence type="ECO:0000313" key="2">
    <source>
        <dbReference type="Proteomes" id="UP000018502"/>
    </source>
</evidence>
<proteinExistence type="predicted"/>
<dbReference type="Proteomes" id="UP000018502">
    <property type="component" value="Unassembled WGS sequence"/>
</dbReference>
<reference evidence="1 2" key="1">
    <citation type="journal article" date="2014" name="Emerg. Infect. Dis.">
        <title>High-level Relatedness among Mycobacterium abscessus subsp. massiliense Strains from Widely Separated Outbreaks.</title>
        <authorList>
            <person name="Tettelin H."/>
            <person name="Davidson R.M."/>
            <person name="Agrawal S."/>
            <person name="Aitken M.L."/>
            <person name="Shallom S."/>
            <person name="Hasan N.A."/>
            <person name="Strong M."/>
            <person name="Nogueira de Moura V.C."/>
            <person name="De Groote M.A."/>
            <person name="Duarte R.S."/>
            <person name="Hine E."/>
            <person name="Parankush S."/>
            <person name="Su Q."/>
            <person name="Daugherty S.C."/>
            <person name="Fraser C.M."/>
            <person name="Brown-Elliott B.A."/>
            <person name="Wallace R.J.Jr."/>
            <person name="Holland S.M."/>
            <person name="Sampaio E.P."/>
            <person name="Olivier K.N."/>
            <person name="Jackson M."/>
            <person name="Zelazny A.M."/>
        </authorList>
    </citation>
    <scope>NUCLEOTIDE SEQUENCE [LARGE SCALE GENOMIC DNA]</scope>
    <source>
        <strain evidence="1 2">MAB_091912_2446</strain>
    </source>
</reference>
<comment type="caution">
    <text evidence="1">The sequence shown here is derived from an EMBL/GenBank/DDBJ whole genome shotgun (WGS) entry which is preliminary data.</text>
</comment>
<evidence type="ECO:0000313" key="1">
    <source>
        <dbReference type="EMBL" id="ESV62324.1"/>
    </source>
</evidence>
<accession>A0A829M871</accession>
<organism evidence="1 2">
    <name type="scientific">Mycobacteroides abscessus MAB_091912_2446</name>
    <dbReference type="NCBI Taxonomy" id="1335414"/>
    <lineage>
        <taxon>Bacteria</taxon>
        <taxon>Bacillati</taxon>
        <taxon>Actinomycetota</taxon>
        <taxon>Actinomycetes</taxon>
        <taxon>Mycobacteriales</taxon>
        <taxon>Mycobacteriaceae</taxon>
        <taxon>Mycobacteroides</taxon>
        <taxon>Mycobacteroides abscessus</taxon>
    </lineage>
</organism>